<dbReference type="OrthoDB" id="5080323at2759"/>
<proteinExistence type="predicted"/>
<dbReference type="AlphaFoldDB" id="A0A395T7H5"/>
<reference evidence="2 3" key="1">
    <citation type="journal article" date="2018" name="PLoS Pathog.">
        <title>Evolution of structural diversity of trichothecenes, a family of toxins produced by plant pathogenic and entomopathogenic fungi.</title>
        <authorList>
            <person name="Proctor R.H."/>
            <person name="McCormick S.P."/>
            <person name="Kim H.S."/>
            <person name="Cardoza R.E."/>
            <person name="Stanley A.M."/>
            <person name="Lindo L."/>
            <person name="Kelly A."/>
            <person name="Brown D.W."/>
            <person name="Lee T."/>
            <person name="Vaughan M.M."/>
            <person name="Alexander N.J."/>
            <person name="Busman M."/>
            <person name="Gutierrez S."/>
        </authorList>
    </citation>
    <scope>NUCLEOTIDE SEQUENCE [LARGE SCALE GENOMIC DNA]</scope>
    <source>
        <strain evidence="2 3">NRRL 20695</strain>
    </source>
</reference>
<keyword evidence="1" id="KW-0472">Membrane</keyword>
<keyword evidence="3" id="KW-1185">Reference proteome</keyword>
<comment type="caution">
    <text evidence="2">The sequence shown here is derived from an EMBL/GenBank/DDBJ whole genome shotgun (WGS) entry which is preliminary data.</text>
</comment>
<gene>
    <name evidence="2" type="ORF">FLONG3_1528</name>
</gene>
<evidence type="ECO:0000313" key="2">
    <source>
        <dbReference type="EMBL" id="RGP80379.1"/>
    </source>
</evidence>
<dbReference type="EMBL" id="PXOG01000032">
    <property type="protein sequence ID" value="RGP80379.1"/>
    <property type="molecule type" value="Genomic_DNA"/>
</dbReference>
<keyword evidence="1" id="KW-1133">Transmembrane helix</keyword>
<keyword evidence="1" id="KW-0812">Transmembrane</keyword>
<feature type="transmembrane region" description="Helical" evidence="1">
    <location>
        <begin position="14"/>
        <end position="37"/>
    </location>
</feature>
<accession>A0A395T7H5</accession>
<name>A0A395T7H5_9HYPO</name>
<sequence length="234" mass="26372">MGFMERLPQEQEPAFWAAVGLGVALFIALFAIGVMATEFHRFRGQRRDHEARINRIVFLQEAYRISESDVSVLQREKYELIRQLNKASEFCLENHCSRHSADSANSSVLDYYIQNEGPHDNEPTSRVASVETVPFKNQVPNLMALANGDATKHVINGEHQVPQQIQFGDLPPVNRIETPARVVVWAPEVEDVAQEDAHARHGQKECVGHLIVPKVSKSRKAKVRGTKNKDSVIE</sequence>
<dbReference type="Proteomes" id="UP000266234">
    <property type="component" value="Unassembled WGS sequence"/>
</dbReference>
<evidence type="ECO:0000313" key="3">
    <source>
        <dbReference type="Proteomes" id="UP000266234"/>
    </source>
</evidence>
<protein>
    <submittedName>
        <fullName evidence="2">Uncharacterized protein</fullName>
    </submittedName>
</protein>
<evidence type="ECO:0000256" key="1">
    <source>
        <dbReference type="SAM" id="Phobius"/>
    </source>
</evidence>
<organism evidence="2 3">
    <name type="scientific">Fusarium longipes</name>
    <dbReference type="NCBI Taxonomy" id="694270"/>
    <lineage>
        <taxon>Eukaryota</taxon>
        <taxon>Fungi</taxon>
        <taxon>Dikarya</taxon>
        <taxon>Ascomycota</taxon>
        <taxon>Pezizomycotina</taxon>
        <taxon>Sordariomycetes</taxon>
        <taxon>Hypocreomycetidae</taxon>
        <taxon>Hypocreales</taxon>
        <taxon>Nectriaceae</taxon>
        <taxon>Fusarium</taxon>
    </lineage>
</organism>